<dbReference type="EMBL" id="JACHNC010000001">
    <property type="protein sequence ID" value="MBB4748905.1"/>
    <property type="molecule type" value="Genomic_DNA"/>
</dbReference>
<dbReference type="PANTHER" id="PTHR47359:SF3">
    <property type="entry name" value="NLP_P60 DOMAIN-CONTAINING PROTEIN-RELATED"/>
    <property type="match status" value="1"/>
</dbReference>
<dbReference type="EMBL" id="BOMP01000003">
    <property type="protein sequence ID" value="GIE37187.1"/>
    <property type="molecule type" value="Genomic_DNA"/>
</dbReference>
<comment type="similarity">
    <text evidence="1">Belongs to the peptidase C40 family.</text>
</comment>
<dbReference type="Pfam" id="PF00877">
    <property type="entry name" value="NLPC_P60"/>
    <property type="match status" value="1"/>
</dbReference>
<dbReference type="Gene3D" id="3.90.1720.10">
    <property type="entry name" value="endopeptidase domain like (from Nostoc punctiforme)"/>
    <property type="match status" value="1"/>
</dbReference>
<dbReference type="GO" id="GO:0006508">
    <property type="term" value="P:proteolysis"/>
    <property type="evidence" value="ECO:0007669"/>
    <property type="project" value="UniProtKB-KW"/>
</dbReference>
<keyword evidence="2" id="KW-0645">Protease</keyword>
<evidence type="ECO:0000256" key="3">
    <source>
        <dbReference type="ARBA" id="ARBA00022801"/>
    </source>
</evidence>
<evidence type="ECO:0000313" key="9">
    <source>
        <dbReference type="EMBL" id="MBB4748905.1"/>
    </source>
</evidence>
<protein>
    <submittedName>
        <fullName evidence="9">Cell wall-associated NlpC family hydrolase</fullName>
    </submittedName>
</protein>
<dbReference type="InterPro" id="IPR000064">
    <property type="entry name" value="NLP_P60_dom"/>
</dbReference>
<evidence type="ECO:0000259" key="7">
    <source>
        <dbReference type="PROSITE" id="PS51935"/>
    </source>
</evidence>
<keyword evidence="3 9" id="KW-0378">Hydrolase</keyword>
<evidence type="ECO:0000256" key="1">
    <source>
        <dbReference type="ARBA" id="ARBA00007074"/>
    </source>
</evidence>
<dbReference type="RefSeq" id="WP_229806843.1">
    <property type="nucleotide sequence ID" value="NZ_BOMP01000003.1"/>
</dbReference>
<dbReference type="PROSITE" id="PS51935">
    <property type="entry name" value="NLPC_P60"/>
    <property type="match status" value="1"/>
</dbReference>
<evidence type="ECO:0000256" key="2">
    <source>
        <dbReference type="ARBA" id="ARBA00022670"/>
    </source>
</evidence>
<reference evidence="9 10" key="1">
    <citation type="submission" date="2020-08" db="EMBL/GenBank/DDBJ databases">
        <title>Sequencing the genomes of 1000 actinobacteria strains.</title>
        <authorList>
            <person name="Klenk H.-P."/>
        </authorList>
    </citation>
    <scope>NUCLEOTIDE SEQUENCE [LARGE SCALE GENOMIC DNA]</scope>
    <source>
        <strain evidence="9 10">DSM 43150</strain>
    </source>
</reference>
<keyword evidence="5" id="KW-0175">Coiled coil</keyword>
<feature type="domain" description="NlpC/P60" evidence="7">
    <location>
        <begin position="206"/>
        <end position="320"/>
    </location>
</feature>
<dbReference type="AlphaFoldDB" id="A0A7W7MGF8"/>
<sequence>MPHPRTRLRALVVALTAFAITTSGGTAAHAAPSASELKKKIDAASEKLEDVTESYNKMRLDLKKTKADTVKLEASLKPAQTALAEATEKVQTIAATTYMQGRVGPVNVMVSGDQGSLLERMTFLEQITRSNQQDIDAFTETTQTFADRKTALAQTQTKQTAQVKELSARKDKIEDDLQDLFDMREAAFGSATEDTGSYTGEIPDIPGSAGKAVTFAFNQIGKPYGYGDSGPGSYDCSGLTMAAWAAAGKSLPHNAAAQYSATARISRSDLEPGDLVFYRSNGHVAIYVGDGKIIDAPSAGRDVLYRTIDIMTPNGYGRIK</sequence>
<feature type="coiled-coil region" evidence="5">
    <location>
        <begin position="34"/>
        <end position="68"/>
    </location>
</feature>
<dbReference type="SUPFAM" id="SSF54001">
    <property type="entry name" value="Cysteine proteinases"/>
    <property type="match status" value="1"/>
</dbReference>
<accession>A0A7W7MGF8</accession>
<comment type="caution">
    <text evidence="9">The sequence shown here is derived from an EMBL/GenBank/DDBJ whole genome shotgun (WGS) entry which is preliminary data.</text>
</comment>
<keyword evidence="6" id="KW-0732">Signal</keyword>
<gene>
    <name evidence="8" type="ORF">Alo02nite_00850</name>
    <name evidence="9" type="ORF">BJ964_003066</name>
</gene>
<reference evidence="8 11" key="2">
    <citation type="submission" date="2021-01" db="EMBL/GenBank/DDBJ databases">
        <title>Whole genome shotgun sequence of Actinoplanes lobatus NBRC 12513.</title>
        <authorList>
            <person name="Komaki H."/>
            <person name="Tamura T."/>
        </authorList>
    </citation>
    <scope>NUCLEOTIDE SEQUENCE [LARGE SCALE GENOMIC DNA]</scope>
    <source>
        <strain evidence="8 11">NBRC 12513</strain>
    </source>
</reference>
<dbReference type="PANTHER" id="PTHR47359">
    <property type="entry name" value="PEPTIDOGLYCAN DL-ENDOPEPTIDASE CWLO"/>
    <property type="match status" value="1"/>
</dbReference>
<evidence type="ECO:0000313" key="11">
    <source>
        <dbReference type="Proteomes" id="UP000631312"/>
    </source>
</evidence>
<evidence type="ECO:0000256" key="4">
    <source>
        <dbReference type="ARBA" id="ARBA00022807"/>
    </source>
</evidence>
<evidence type="ECO:0000313" key="8">
    <source>
        <dbReference type="EMBL" id="GIE37187.1"/>
    </source>
</evidence>
<evidence type="ECO:0000313" key="10">
    <source>
        <dbReference type="Proteomes" id="UP000590511"/>
    </source>
</evidence>
<keyword evidence="4" id="KW-0788">Thiol protease</keyword>
<proteinExistence type="inferred from homology"/>
<dbReference type="InterPro" id="IPR038765">
    <property type="entry name" value="Papain-like_cys_pep_sf"/>
</dbReference>
<evidence type="ECO:0000256" key="6">
    <source>
        <dbReference type="SAM" id="SignalP"/>
    </source>
</evidence>
<dbReference type="Proteomes" id="UP000631312">
    <property type="component" value="Unassembled WGS sequence"/>
</dbReference>
<keyword evidence="11" id="KW-1185">Reference proteome</keyword>
<organism evidence="9 10">
    <name type="scientific">Actinoplanes lobatus</name>
    <dbReference type="NCBI Taxonomy" id="113568"/>
    <lineage>
        <taxon>Bacteria</taxon>
        <taxon>Bacillati</taxon>
        <taxon>Actinomycetota</taxon>
        <taxon>Actinomycetes</taxon>
        <taxon>Micromonosporales</taxon>
        <taxon>Micromonosporaceae</taxon>
        <taxon>Actinoplanes</taxon>
    </lineage>
</organism>
<dbReference type="Gene3D" id="6.10.250.3150">
    <property type="match status" value="1"/>
</dbReference>
<name>A0A7W7MGF8_9ACTN</name>
<dbReference type="GO" id="GO:0008234">
    <property type="term" value="F:cysteine-type peptidase activity"/>
    <property type="evidence" value="ECO:0007669"/>
    <property type="project" value="UniProtKB-KW"/>
</dbReference>
<dbReference type="Proteomes" id="UP000590511">
    <property type="component" value="Unassembled WGS sequence"/>
</dbReference>
<evidence type="ECO:0000256" key="5">
    <source>
        <dbReference type="SAM" id="Coils"/>
    </source>
</evidence>
<feature type="signal peptide" evidence="6">
    <location>
        <begin position="1"/>
        <end position="30"/>
    </location>
</feature>
<dbReference type="InterPro" id="IPR051794">
    <property type="entry name" value="PG_Endopeptidase_C40"/>
</dbReference>
<feature type="chain" id="PRO_5031445172" evidence="6">
    <location>
        <begin position="31"/>
        <end position="320"/>
    </location>
</feature>